<evidence type="ECO:0000313" key="6">
    <source>
        <dbReference type="Proteomes" id="UP000017842"/>
    </source>
</evidence>
<accession>V5E0Q4</accession>
<dbReference type="GO" id="GO:0015920">
    <property type="term" value="P:lipopolysaccharide transport"/>
    <property type="evidence" value="ECO:0007669"/>
    <property type="project" value="InterPro"/>
</dbReference>
<dbReference type="Proteomes" id="UP000017842">
    <property type="component" value="Unassembled WGS sequence"/>
</dbReference>
<evidence type="ECO:0000256" key="3">
    <source>
        <dbReference type="SAM" id="MobiDB-lite"/>
    </source>
</evidence>
<evidence type="ECO:0000256" key="1">
    <source>
        <dbReference type="ARBA" id="ARBA00023237"/>
    </source>
</evidence>
<dbReference type="PANTHER" id="PTHR30189:SF1">
    <property type="entry name" value="LPS-ASSEMBLY PROTEIN LPTD"/>
    <property type="match status" value="1"/>
</dbReference>
<evidence type="ECO:0000259" key="4">
    <source>
        <dbReference type="Pfam" id="PF04453"/>
    </source>
</evidence>
<dbReference type="InterPro" id="IPR050218">
    <property type="entry name" value="LptD"/>
</dbReference>
<dbReference type="HAMAP" id="MF_01411">
    <property type="entry name" value="LPS_assembly_LptD"/>
    <property type="match status" value="1"/>
</dbReference>
<protein>
    <recommendedName>
        <fullName evidence="2">LPS-assembly protein LptD</fullName>
    </recommendedName>
</protein>
<feature type="domain" description="LptD C-terminal" evidence="4">
    <location>
        <begin position="496"/>
        <end position="906"/>
    </location>
</feature>
<reference evidence="5 6" key="1">
    <citation type="journal article" date="2013" name="Genome Announc.">
        <title>Draft Genome Sequence of the Methanotrophic Gammaproteobacterium Methyloglobulus morosus DSM 22980 Strain KoM1.</title>
        <authorList>
            <person name="Poehlein A."/>
            <person name="Deutzmann J.S."/>
            <person name="Daniel R."/>
            <person name="Simeonova D.D."/>
        </authorList>
    </citation>
    <scope>NUCLEOTIDE SEQUENCE [LARGE SCALE GENOMIC DNA]</scope>
    <source>
        <strain evidence="5 6">KoM1</strain>
    </source>
</reference>
<keyword evidence="2" id="KW-0732">Signal</keyword>
<dbReference type="EMBL" id="AYLO01000034">
    <property type="protein sequence ID" value="ESS73131.1"/>
    <property type="molecule type" value="Genomic_DNA"/>
</dbReference>
<dbReference type="OrthoDB" id="9760225at2"/>
<dbReference type="AlphaFoldDB" id="V5E0Q4"/>
<dbReference type="PATRIC" id="fig|1116472.3.peg.1013"/>
<keyword evidence="1 2" id="KW-0998">Cell outer membrane</keyword>
<dbReference type="GO" id="GO:0043165">
    <property type="term" value="P:Gram-negative-bacterium-type cell outer membrane assembly"/>
    <property type="evidence" value="ECO:0007669"/>
    <property type="project" value="UniProtKB-UniRule"/>
</dbReference>
<comment type="caution">
    <text evidence="2">Lacks conserved residue(s) required for the propagation of feature annotation.</text>
</comment>
<feature type="chain" id="PRO_5009022971" description="LPS-assembly protein LptD" evidence="2">
    <location>
        <begin position="21"/>
        <end position="1001"/>
    </location>
</feature>
<comment type="subcellular location">
    <subcellularLocation>
        <location evidence="2">Cell outer membrane</location>
    </subcellularLocation>
</comment>
<comment type="similarity">
    <text evidence="2">Belongs to the LptD family.</text>
</comment>
<sequence length="1001" mass="113053" precursor="true">MLARLYLVYLLLFFASISFANEANWNCQQDKNTKEWVCVGSAGSAAKSMPNTQGKPDTVEQGNLAKPAPNVPIPVAPPKNAEPRAVEALKNDQLTQPKLDDKPVDSVLKEEAAENPDAQRANPIAIRPLNPPDVSEAPPPVLPASQKPNSVTTKEVAVLDEGGNPRAHGWNCDTKGKDGNWNCQLVGADPRGEARVVETEDRGFHLLDPAFNNKQEHIFNTLRDRFKHNPWGNCTIQLGSKKYYISDKKLRAKANVDMNSNAAEIYDNEIGNYQGRVEMQRADQRASSNSANYDSVSEALDLHGNVFYSEDDVSLFTETATLKLASDEARMRDTLFISPETPIRGKASAVYRDSKTLSRYKDAAYTSCEPGNQDWVVHAGDLKLNKETNTGSAKNAWIEFKGLPIFYSPYLTFPMDSRRKSGFLAPSFGNTQKAGFHFSAPFYWNIAPDYDAVIRPRYYSTRGGLLAGDFRYLAKKSSGRISAEYMPDDAISQKPRYLATIKNNAQFTPNIRSNLDLNIVSDKEYYSQLGNALSFPVFSNIRSFADASYVDKGISLTGIVENYQTIDPILGGRLTPYRRLPQLNLNLDHSFKSLMTDVGIQNEYVYFQHDDSELPDAFRFNVKPYVSFPLKTASVYLTPKFSVQYTQYVLNKEHSEFKDSNISRTLPIASVDGGLFLEKDVDLFGNSMLHTLEPRLFYLYIPKVNQDNIPIFDTSLYDFNYDSLFRENRYSGTDRIQDANQITAALTTRLIDSKTGLEKLKLNLGQIFYFQNREVTGKIVRAGTDFLFNPVQTSSTSPLVAELSSQINKHVGVQLGTQWDPHSNEFVRGNAAIHFENNPGELINLGFTYRKNTLLRDSLDLALADNTFTKEERDRFKIYRDSFLTIRSNDIITSDISMRWPIYDNWFGVARWQYSWLFNQSQDAFVGLEKETCCWRFRIIGRRYVNNLLATVGNANNLANPQYNSQTGIFFQIEFKGLTGTGLDLGNFFAKTIYGYRKKGY</sequence>
<dbReference type="Pfam" id="PF04453">
    <property type="entry name" value="LptD"/>
    <property type="match status" value="1"/>
</dbReference>
<feature type="signal peptide" evidence="2">
    <location>
        <begin position="1"/>
        <end position="20"/>
    </location>
</feature>
<dbReference type="PANTHER" id="PTHR30189">
    <property type="entry name" value="LPS-ASSEMBLY PROTEIN"/>
    <property type="match status" value="1"/>
</dbReference>
<comment type="caution">
    <text evidence="5">The sequence shown here is derived from an EMBL/GenBank/DDBJ whole genome shotgun (WGS) entry which is preliminary data.</text>
</comment>
<dbReference type="GO" id="GO:1990351">
    <property type="term" value="C:transporter complex"/>
    <property type="evidence" value="ECO:0007669"/>
    <property type="project" value="TreeGrafter"/>
</dbReference>
<proteinExistence type="inferred from homology"/>
<dbReference type="eggNOG" id="COG1452">
    <property type="taxonomic scope" value="Bacteria"/>
</dbReference>
<dbReference type="InterPro" id="IPR020889">
    <property type="entry name" value="LipoPS_assembly_LptD"/>
</dbReference>
<name>V5E0Q4_9GAMM</name>
<keyword evidence="6" id="KW-1185">Reference proteome</keyword>
<dbReference type="GO" id="GO:0009279">
    <property type="term" value="C:cell outer membrane"/>
    <property type="evidence" value="ECO:0007669"/>
    <property type="project" value="UniProtKB-SubCell"/>
</dbReference>
<dbReference type="InterPro" id="IPR007543">
    <property type="entry name" value="LptD_C"/>
</dbReference>
<evidence type="ECO:0000256" key="2">
    <source>
        <dbReference type="HAMAP-Rule" id="MF_01411"/>
    </source>
</evidence>
<gene>
    <name evidence="2 5" type="primary">lptD</name>
    <name evidence="5" type="ORF">MGMO_35c00270</name>
</gene>
<comment type="function">
    <text evidence="2">Together with LptE, is involved in the assembly of lipopolysaccharide (LPS) at the surface of the outer membrane.</text>
</comment>
<evidence type="ECO:0000313" key="5">
    <source>
        <dbReference type="EMBL" id="ESS73131.1"/>
    </source>
</evidence>
<keyword evidence="2" id="KW-0472">Membrane</keyword>
<comment type="subunit">
    <text evidence="2">Component of the lipopolysaccharide transport and assembly complex. Interacts with LptE and LptA.</text>
</comment>
<feature type="region of interest" description="Disordered" evidence="3">
    <location>
        <begin position="111"/>
        <end position="151"/>
    </location>
</feature>
<dbReference type="STRING" id="1116472.MGMO_35c00270"/>
<organism evidence="5 6">
    <name type="scientific">Methyloglobulus morosus KoM1</name>
    <dbReference type="NCBI Taxonomy" id="1116472"/>
    <lineage>
        <taxon>Bacteria</taxon>
        <taxon>Pseudomonadati</taxon>
        <taxon>Pseudomonadota</taxon>
        <taxon>Gammaproteobacteria</taxon>
        <taxon>Methylococcales</taxon>
        <taxon>Methylococcaceae</taxon>
        <taxon>Methyloglobulus</taxon>
    </lineage>
</organism>
<feature type="region of interest" description="Disordered" evidence="3">
    <location>
        <begin position="44"/>
        <end position="79"/>
    </location>
</feature>